<proteinExistence type="predicted"/>
<sequence>MFMASLTVATFHLSNASKFHSAIESESPLSFSRPSLGELNADHVPSGAALKKAAEDYLKKIDVWSELNDKQRESVLNRVYNNAKTITVPEDVHKEGRT</sequence>
<name>A0ABY6B5K3_9BURK</name>
<dbReference type="Proteomes" id="UP001064933">
    <property type="component" value="Chromosome"/>
</dbReference>
<evidence type="ECO:0000313" key="1">
    <source>
        <dbReference type="EMBL" id="UXH80643.1"/>
    </source>
</evidence>
<organism evidence="1 2">
    <name type="scientific">Roseateles amylovorans</name>
    <dbReference type="NCBI Taxonomy" id="2978473"/>
    <lineage>
        <taxon>Bacteria</taxon>
        <taxon>Pseudomonadati</taxon>
        <taxon>Pseudomonadota</taxon>
        <taxon>Betaproteobacteria</taxon>
        <taxon>Burkholderiales</taxon>
        <taxon>Sphaerotilaceae</taxon>
        <taxon>Roseateles</taxon>
    </lineage>
</organism>
<dbReference type="RefSeq" id="WP_261760460.1">
    <property type="nucleotide sequence ID" value="NZ_CP104562.2"/>
</dbReference>
<gene>
    <name evidence="1" type="ORF">N4261_12510</name>
</gene>
<accession>A0ABY6B5K3</accession>
<evidence type="ECO:0000313" key="2">
    <source>
        <dbReference type="Proteomes" id="UP001064933"/>
    </source>
</evidence>
<protein>
    <submittedName>
        <fullName evidence="1">Uncharacterized protein</fullName>
    </submittedName>
</protein>
<dbReference type="EMBL" id="CP104562">
    <property type="protein sequence ID" value="UXH80643.1"/>
    <property type="molecule type" value="Genomic_DNA"/>
</dbReference>
<reference evidence="1" key="1">
    <citation type="submission" date="2022-10" db="EMBL/GenBank/DDBJ databases">
        <title>Characterization and whole genome sequencing of a new Roseateles species, isolated from fresh water.</title>
        <authorList>
            <person name="Guliayeva D.Y."/>
            <person name="Akhremchuk A.E."/>
            <person name="Sikolenko M.A."/>
            <person name="Valentovich L.N."/>
            <person name="Sidarenka A.V."/>
        </authorList>
    </citation>
    <scope>NUCLEOTIDE SEQUENCE</scope>
    <source>
        <strain evidence="1">BIM B-1768</strain>
    </source>
</reference>
<keyword evidence="2" id="KW-1185">Reference proteome</keyword>